<sequence>MCISLGIYLKHRRDQQKAESQEQSAANKAKYGDPGYVAPAPVPKTLEGQPGGAADGAWAGNGGDGSGGRQGLPPGYVAGPELDAVSDSTDSERDTDEKCQGNGAPENPFVIDDQDYGFSPRIFDWAIAELRYKARLLPEIHCIEALDGVWKSDTIVPSSLQESLRSAITKLEKIPAKDLDWHPGSDGQVLDIVHPSLYPLVYGVSRILMDSSHKCGVNDCLSWIGRGSTSSRHQDMQSHSGREYSKHYQWLPSEVLCSPETGAVNIESYVNNLHPLQKDTAALYPLLEKLIECAIPLWNRTLSPFKTNKILPPRISDWSNSRNGSGYSLDSGEAPEQGSDETDEDFDVRVERWLIWRRIVHPEPEPEGFREPSRRIREAYAGVFGETDRIGNYWDVEPLVDLRRDDFGDGQIGRLQIIVRVANIHLTPEKPWYENGSWQVEGMANESICATALYYHSTHNVTSSRLSLRQQTEDSLHLPYEHDDWGAMEEIYGFSDDQALIQNLGSVPTREGRLLTFPNVMHHCVEPFELEDETQPGCMKTIALFLVDPHVKIISTAEVPPQQRTWWKDAVRTMASGPQGKGGLGLLPVELREQVLDATDGFPISLEETKHQRKDLMSEKTEFIKWQDEKFKEKGHFNVSQSHVPFSLYVLVDLGVG</sequence>
<gene>
    <name evidence="3" type="ORF">OHK93_004904</name>
</gene>
<evidence type="ECO:0000313" key="4">
    <source>
        <dbReference type="Proteomes" id="UP001161017"/>
    </source>
</evidence>
<feature type="domain" description="C2H2-type" evidence="2">
    <location>
        <begin position="215"/>
        <end position="239"/>
    </location>
</feature>
<dbReference type="PANTHER" id="PTHR33119">
    <property type="entry name" value="IFI3P"/>
    <property type="match status" value="1"/>
</dbReference>
<feature type="compositionally biased region" description="Gly residues" evidence="1">
    <location>
        <begin position="49"/>
        <end position="70"/>
    </location>
</feature>
<accession>A0AA43QVK9</accession>
<proteinExistence type="predicted"/>
<organism evidence="3 4">
    <name type="scientific">Ramalina farinacea</name>
    <dbReference type="NCBI Taxonomy" id="258253"/>
    <lineage>
        <taxon>Eukaryota</taxon>
        <taxon>Fungi</taxon>
        <taxon>Dikarya</taxon>
        <taxon>Ascomycota</taxon>
        <taxon>Pezizomycotina</taxon>
        <taxon>Lecanoromycetes</taxon>
        <taxon>OSLEUM clade</taxon>
        <taxon>Lecanoromycetidae</taxon>
        <taxon>Lecanorales</taxon>
        <taxon>Lecanorineae</taxon>
        <taxon>Ramalinaceae</taxon>
        <taxon>Ramalina</taxon>
    </lineage>
</organism>
<comment type="caution">
    <text evidence="3">The sequence shown here is derived from an EMBL/GenBank/DDBJ whole genome shotgun (WGS) entry which is preliminary data.</text>
</comment>
<feature type="compositionally biased region" description="Basic and acidic residues" evidence="1">
    <location>
        <begin position="90"/>
        <end position="99"/>
    </location>
</feature>
<feature type="region of interest" description="Disordered" evidence="1">
    <location>
        <begin position="12"/>
        <end position="111"/>
    </location>
</feature>
<evidence type="ECO:0000313" key="3">
    <source>
        <dbReference type="EMBL" id="MDI1493117.1"/>
    </source>
</evidence>
<dbReference type="AlphaFoldDB" id="A0AA43QVK9"/>
<evidence type="ECO:0000259" key="2">
    <source>
        <dbReference type="PROSITE" id="PS00028"/>
    </source>
</evidence>
<reference evidence="3" key="1">
    <citation type="journal article" date="2023" name="Genome Biol. Evol.">
        <title>First Whole Genome Sequence and Flow Cytometry Genome Size Data for the Lichen-Forming Fungus Ramalina farinacea (Ascomycota).</title>
        <authorList>
            <person name="Llewellyn T."/>
            <person name="Mian S."/>
            <person name="Hill R."/>
            <person name="Leitch I.J."/>
            <person name="Gaya E."/>
        </authorList>
    </citation>
    <scope>NUCLEOTIDE SEQUENCE</scope>
    <source>
        <strain evidence="3">LIQ254RAFAR</strain>
    </source>
</reference>
<name>A0AA43QVK9_9LECA</name>
<dbReference type="Proteomes" id="UP001161017">
    <property type="component" value="Unassembled WGS sequence"/>
</dbReference>
<dbReference type="InterPro" id="IPR025340">
    <property type="entry name" value="DUF4246"/>
</dbReference>
<dbReference type="InterPro" id="IPR013087">
    <property type="entry name" value="Znf_C2H2_type"/>
</dbReference>
<dbReference type="Pfam" id="PF14033">
    <property type="entry name" value="DUF4246"/>
    <property type="match status" value="1"/>
</dbReference>
<dbReference type="PANTHER" id="PTHR33119:SF1">
    <property type="entry name" value="FE2OG DIOXYGENASE DOMAIN-CONTAINING PROTEIN"/>
    <property type="match status" value="1"/>
</dbReference>
<evidence type="ECO:0000256" key="1">
    <source>
        <dbReference type="SAM" id="MobiDB-lite"/>
    </source>
</evidence>
<dbReference type="InterPro" id="IPR049192">
    <property type="entry name" value="DUF4246_C"/>
</dbReference>
<feature type="region of interest" description="Disordered" evidence="1">
    <location>
        <begin position="322"/>
        <end position="344"/>
    </location>
</feature>
<keyword evidence="4" id="KW-1185">Reference proteome</keyword>
<protein>
    <recommendedName>
        <fullName evidence="2">C2H2-type domain-containing protein</fullName>
    </recommendedName>
</protein>
<dbReference type="EMBL" id="JAPUFD010000023">
    <property type="protein sequence ID" value="MDI1493117.1"/>
    <property type="molecule type" value="Genomic_DNA"/>
</dbReference>
<dbReference type="PROSITE" id="PS00028">
    <property type="entry name" value="ZINC_FINGER_C2H2_1"/>
    <property type="match status" value="1"/>
</dbReference>